<sequence length="157" mass="18453">MWPSRDNWTAHCLPWKDGDPNKGAPELNANLPLHYPGQRWCQMRNMRVGDYYQVDMQKDRVISEVHLLCMGGRHPKKYRIEIAKNEAMDSFEDKGIYGGPIHRKFEKPCKFRVIKFTIVEPDILPNNEPHSWCVYDVIFKEARLFGRLWNVPIGVGR</sequence>
<dbReference type="InterPro" id="IPR008979">
    <property type="entry name" value="Galactose-bd-like_sf"/>
</dbReference>
<dbReference type="SUPFAM" id="SSF49785">
    <property type="entry name" value="Galactose-binding domain-like"/>
    <property type="match status" value="1"/>
</dbReference>
<comment type="caution">
    <text evidence="1">The sequence shown here is derived from an EMBL/GenBank/DDBJ whole genome shotgun (WGS) entry which is preliminary data.</text>
</comment>
<dbReference type="AlphaFoldDB" id="X1AKW0"/>
<name>X1AKW0_9ZZZZ</name>
<dbReference type="EMBL" id="BART01005771">
    <property type="protein sequence ID" value="GAG70172.1"/>
    <property type="molecule type" value="Genomic_DNA"/>
</dbReference>
<reference evidence="1" key="1">
    <citation type="journal article" date="2014" name="Front. Microbiol.">
        <title>High frequency of phylogenetically diverse reductive dehalogenase-homologous genes in deep subseafloor sedimentary metagenomes.</title>
        <authorList>
            <person name="Kawai M."/>
            <person name="Futagami T."/>
            <person name="Toyoda A."/>
            <person name="Takaki Y."/>
            <person name="Nishi S."/>
            <person name="Hori S."/>
            <person name="Arai W."/>
            <person name="Tsubouchi T."/>
            <person name="Morono Y."/>
            <person name="Uchiyama I."/>
            <person name="Ito T."/>
            <person name="Fujiyama A."/>
            <person name="Inagaki F."/>
            <person name="Takami H."/>
        </authorList>
    </citation>
    <scope>NUCLEOTIDE SEQUENCE</scope>
    <source>
        <strain evidence="1">Expedition CK06-06</strain>
    </source>
</reference>
<evidence type="ECO:0000313" key="1">
    <source>
        <dbReference type="EMBL" id="GAG70172.1"/>
    </source>
</evidence>
<gene>
    <name evidence="1" type="ORF">S01H4_13076</name>
</gene>
<proteinExistence type="predicted"/>
<organism evidence="1">
    <name type="scientific">marine sediment metagenome</name>
    <dbReference type="NCBI Taxonomy" id="412755"/>
    <lineage>
        <taxon>unclassified sequences</taxon>
        <taxon>metagenomes</taxon>
        <taxon>ecological metagenomes</taxon>
    </lineage>
</organism>
<protein>
    <recommendedName>
        <fullName evidence="2">F5/8 type C domain-containing protein</fullName>
    </recommendedName>
</protein>
<evidence type="ECO:0008006" key="2">
    <source>
        <dbReference type="Google" id="ProtNLM"/>
    </source>
</evidence>
<accession>X1AKW0</accession>